<keyword evidence="2" id="KW-1185">Reference proteome</keyword>
<dbReference type="OrthoDB" id="1939300at2759"/>
<name>A0A7J7L2Z5_9MAGN</name>
<evidence type="ECO:0000313" key="1">
    <source>
        <dbReference type="EMBL" id="KAF6136918.1"/>
    </source>
</evidence>
<proteinExistence type="predicted"/>
<gene>
    <name evidence="1" type="ORF">GIB67_025752</name>
</gene>
<reference evidence="1 2" key="1">
    <citation type="journal article" date="2020" name="IScience">
        <title>Genome Sequencing of the Endangered Kingdonia uniflora (Circaeasteraceae, Ranunculales) Reveals Potential Mechanisms of Evolutionary Specialization.</title>
        <authorList>
            <person name="Sun Y."/>
            <person name="Deng T."/>
            <person name="Zhang A."/>
            <person name="Moore M.J."/>
            <person name="Landis J.B."/>
            <person name="Lin N."/>
            <person name="Zhang H."/>
            <person name="Zhang X."/>
            <person name="Huang J."/>
            <person name="Zhang X."/>
            <person name="Sun H."/>
            <person name="Wang H."/>
        </authorList>
    </citation>
    <scope>NUCLEOTIDE SEQUENCE [LARGE SCALE GENOMIC DNA]</scope>
    <source>
        <strain evidence="1">TB1705</strain>
        <tissue evidence="1">Leaf</tissue>
    </source>
</reference>
<protein>
    <submittedName>
        <fullName evidence="1">Uncharacterized protein</fullName>
    </submittedName>
</protein>
<dbReference type="Proteomes" id="UP000541444">
    <property type="component" value="Unassembled WGS sequence"/>
</dbReference>
<feature type="non-terminal residue" evidence="1">
    <location>
        <position position="1"/>
    </location>
</feature>
<dbReference type="EMBL" id="JACGCM010002667">
    <property type="protein sequence ID" value="KAF6136918.1"/>
    <property type="molecule type" value="Genomic_DNA"/>
</dbReference>
<dbReference type="AlphaFoldDB" id="A0A7J7L2Z5"/>
<organism evidence="1 2">
    <name type="scientific">Kingdonia uniflora</name>
    <dbReference type="NCBI Taxonomy" id="39325"/>
    <lineage>
        <taxon>Eukaryota</taxon>
        <taxon>Viridiplantae</taxon>
        <taxon>Streptophyta</taxon>
        <taxon>Embryophyta</taxon>
        <taxon>Tracheophyta</taxon>
        <taxon>Spermatophyta</taxon>
        <taxon>Magnoliopsida</taxon>
        <taxon>Ranunculales</taxon>
        <taxon>Circaeasteraceae</taxon>
        <taxon>Kingdonia</taxon>
    </lineage>
</organism>
<sequence length="163" mass="18763">MAEGNETKKTAATGDTAEHPSLLGLQHYKDDQDMENSSLHDMVRGRTNTPVEATSLLDVGMRCDTPFVSIPAGEDYRVNYGVRRLLCPWGRHWVHQFIWIPQQLIMTMGTMRVFWWILNCKSRFVMGKLVNQENLLYQVPKFCNHCKNVGQSIVECQVLRVVH</sequence>
<accession>A0A7J7L2Z5</accession>
<comment type="caution">
    <text evidence="1">The sequence shown here is derived from an EMBL/GenBank/DDBJ whole genome shotgun (WGS) entry which is preliminary data.</text>
</comment>
<evidence type="ECO:0000313" key="2">
    <source>
        <dbReference type="Proteomes" id="UP000541444"/>
    </source>
</evidence>